<evidence type="ECO:0000256" key="5">
    <source>
        <dbReference type="ARBA" id="ARBA00023136"/>
    </source>
</evidence>
<evidence type="ECO:0000259" key="8">
    <source>
        <dbReference type="Pfam" id="PF12704"/>
    </source>
</evidence>
<evidence type="ECO:0000313" key="10">
    <source>
        <dbReference type="Proteomes" id="UP000539265"/>
    </source>
</evidence>
<feature type="transmembrane region" description="Helical" evidence="6">
    <location>
        <begin position="402"/>
        <end position="429"/>
    </location>
</feature>
<gene>
    <name evidence="9" type="ORF">FHS11_000528</name>
</gene>
<keyword evidence="10" id="KW-1185">Reference proteome</keyword>
<dbReference type="GO" id="GO:0005886">
    <property type="term" value="C:plasma membrane"/>
    <property type="evidence" value="ECO:0007669"/>
    <property type="project" value="UniProtKB-SubCell"/>
</dbReference>
<evidence type="ECO:0000259" key="7">
    <source>
        <dbReference type="Pfam" id="PF02687"/>
    </source>
</evidence>
<dbReference type="InterPro" id="IPR025857">
    <property type="entry name" value="MacB_PCD"/>
</dbReference>
<comment type="subcellular location">
    <subcellularLocation>
        <location evidence="1">Cell membrane</location>
        <topology evidence="1">Multi-pass membrane protein</topology>
    </subcellularLocation>
</comment>
<feature type="domain" description="MacB-like periplasmic core" evidence="8">
    <location>
        <begin position="20"/>
        <end position="259"/>
    </location>
</feature>
<dbReference type="EMBL" id="JACHWX010000001">
    <property type="protein sequence ID" value="MBB3054124.1"/>
    <property type="molecule type" value="Genomic_DNA"/>
</dbReference>
<organism evidence="9 10">
    <name type="scientific">Mucilaginibacter gotjawali</name>
    <dbReference type="NCBI Taxonomy" id="1550579"/>
    <lineage>
        <taxon>Bacteria</taxon>
        <taxon>Pseudomonadati</taxon>
        <taxon>Bacteroidota</taxon>
        <taxon>Sphingobacteriia</taxon>
        <taxon>Sphingobacteriales</taxon>
        <taxon>Sphingobacteriaceae</taxon>
        <taxon>Mucilaginibacter</taxon>
    </lineage>
</organism>
<feature type="transmembrane region" description="Helical" evidence="6">
    <location>
        <begin position="21"/>
        <end position="41"/>
    </location>
</feature>
<feature type="transmembrane region" description="Helical" evidence="6">
    <location>
        <begin position="759"/>
        <end position="783"/>
    </location>
</feature>
<name>A0A839S9T7_9SPHI</name>
<proteinExistence type="predicted"/>
<feature type="domain" description="ABC3 transporter permease C-terminal" evidence="7">
    <location>
        <begin position="716"/>
        <end position="827"/>
    </location>
</feature>
<dbReference type="InterPro" id="IPR050250">
    <property type="entry name" value="Macrolide_Exporter_MacB"/>
</dbReference>
<evidence type="ECO:0000256" key="6">
    <source>
        <dbReference type="SAM" id="Phobius"/>
    </source>
</evidence>
<reference evidence="9" key="1">
    <citation type="submission" date="2020-08" db="EMBL/GenBank/DDBJ databases">
        <title>Genomic Encyclopedia of Type Strains, Phase III (KMG-III): the genomes of soil and plant-associated and newly described type strains.</title>
        <authorList>
            <person name="Whitman W."/>
        </authorList>
    </citation>
    <scope>NUCLEOTIDE SEQUENCE [LARGE SCALE GENOMIC DNA]</scope>
    <source>
        <strain evidence="9">CECT 8628</strain>
    </source>
</reference>
<feature type="domain" description="ABC3 transporter permease C-terminal" evidence="7">
    <location>
        <begin position="319"/>
        <end position="433"/>
    </location>
</feature>
<feature type="transmembrane region" description="Helical" evidence="6">
    <location>
        <begin position="313"/>
        <end position="334"/>
    </location>
</feature>
<keyword evidence="4 6" id="KW-1133">Transmembrane helix</keyword>
<accession>A0A839S9T7</accession>
<sequence length="835" mass="93989">MIKINLKLAIRNIFRNKLYSAINLVGLSVASAFCILVYLYVKNEQSFDRFHHDQDRLYRVEESDIYSSLRAKSQKSFFSDLMKDAEQKNMIQTPTALAVDLKRNFPEIENAVRLSGIDDETIKVGKKSFKEKGEKLTYADADFFKVFNFPLISGNPETVMSGRNQVVIGERLAEKYFGKDNAVGKILLMPNETNQPPLTVSGVYKNFPANSSFQFDMILPMESNPDYQNDYNRGVNSFSDPLILKIKKGTDVAKFQAKLDVFAKQYFKPLILSMKKYNPKSNTRDMHIILRPFADAHYNQATGWYHYTDLKNIYQLVCLTVVILFIACLNYILLTLTSAISRSQDVGVRKTIGAGRVQIVTQYYTETQLLAFIAVIAGFLLSVLCLPFFGSLTGTQIVLANFSVGTIALFLFVLALILGLLAGIYPALAMSGLKPLNIMRGFSAYRINPVLSKSLIVLQFTVCVIMVISTMAINKQIHFLNETDMGFDKDQVLMIRSPYSWQDKQHTNTLRDELFHYAATEPAIADVTSGSYYYGGINFNGYIINGEKVMLQALNVDYNYFSFLKIPIVKGRTFSRNITTDSAKLDYPDLKKSQKASLAFRSVVVNETLYKMLGKPPVGELDRQMGGIIIGVCKDYHIQDLTKKIEPAYHTINAQGNNSYWLKIKAGQSVPRTLEKIKGNWNKLTGNLPFDYTFMDQEVAQSYDAYLRWMTTINTACILAIIISCLGLFGLSGLNTLNRTKEIGIRKVLGASVSNLFILLNRGTLVLATGSFIIAAPIAFYLIHQWLDNFAYRIKPDWLLFTSAGAIAMLTALLAVSYHTIKAARCNPVESLRNE</sequence>
<feature type="transmembrane region" description="Helical" evidence="6">
    <location>
        <begin position="369"/>
        <end position="390"/>
    </location>
</feature>
<dbReference type="GO" id="GO:0022857">
    <property type="term" value="F:transmembrane transporter activity"/>
    <property type="evidence" value="ECO:0007669"/>
    <property type="project" value="TreeGrafter"/>
</dbReference>
<protein>
    <submittedName>
        <fullName evidence="9">ABC transport system permease protein</fullName>
    </submittedName>
</protein>
<dbReference type="PANTHER" id="PTHR30572:SF18">
    <property type="entry name" value="ABC-TYPE MACROLIDE FAMILY EXPORT SYSTEM PERMEASE COMPONENT 2"/>
    <property type="match status" value="1"/>
</dbReference>
<evidence type="ECO:0000256" key="3">
    <source>
        <dbReference type="ARBA" id="ARBA00022692"/>
    </source>
</evidence>
<dbReference type="Proteomes" id="UP000539265">
    <property type="component" value="Unassembled WGS sequence"/>
</dbReference>
<evidence type="ECO:0000256" key="4">
    <source>
        <dbReference type="ARBA" id="ARBA00022989"/>
    </source>
</evidence>
<dbReference type="AlphaFoldDB" id="A0A839S9T7"/>
<feature type="transmembrane region" description="Helical" evidence="6">
    <location>
        <begin position="450"/>
        <end position="473"/>
    </location>
</feature>
<keyword evidence="5 6" id="KW-0472">Membrane</keyword>
<dbReference type="InterPro" id="IPR003838">
    <property type="entry name" value="ABC3_permease_C"/>
</dbReference>
<feature type="transmembrane region" description="Helical" evidence="6">
    <location>
        <begin position="718"/>
        <end position="738"/>
    </location>
</feature>
<dbReference type="Pfam" id="PF02687">
    <property type="entry name" value="FtsX"/>
    <property type="match status" value="2"/>
</dbReference>
<evidence type="ECO:0000256" key="1">
    <source>
        <dbReference type="ARBA" id="ARBA00004651"/>
    </source>
</evidence>
<keyword evidence="2" id="KW-1003">Cell membrane</keyword>
<comment type="caution">
    <text evidence="9">The sequence shown here is derived from an EMBL/GenBank/DDBJ whole genome shotgun (WGS) entry which is preliminary data.</text>
</comment>
<evidence type="ECO:0000256" key="2">
    <source>
        <dbReference type="ARBA" id="ARBA00022475"/>
    </source>
</evidence>
<dbReference type="Pfam" id="PF12704">
    <property type="entry name" value="MacB_PCD"/>
    <property type="match status" value="1"/>
</dbReference>
<feature type="transmembrane region" description="Helical" evidence="6">
    <location>
        <begin position="798"/>
        <end position="818"/>
    </location>
</feature>
<keyword evidence="3 6" id="KW-0812">Transmembrane</keyword>
<dbReference type="RefSeq" id="WP_183475766.1">
    <property type="nucleotide sequence ID" value="NZ_JACHWX010000001.1"/>
</dbReference>
<evidence type="ECO:0000313" key="9">
    <source>
        <dbReference type="EMBL" id="MBB3054124.1"/>
    </source>
</evidence>
<dbReference type="PANTHER" id="PTHR30572">
    <property type="entry name" value="MEMBRANE COMPONENT OF TRANSPORTER-RELATED"/>
    <property type="match status" value="1"/>
</dbReference>